<reference evidence="4 5" key="1">
    <citation type="submission" date="2017-03" db="EMBL/GenBank/DDBJ databases">
        <title>Genome sequence of Clostridium hungatei DSM 14427.</title>
        <authorList>
            <person name="Poehlein A."/>
            <person name="Daniel R."/>
        </authorList>
    </citation>
    <scope>NUCLEOTIDE SEQUENCE [LARGE SCALE GENOMIC DNA]</scope>
    <source>
        <strain evidence="4 5">DSM 14427</strain>
    </source>
</reference>
<evidence type="ECO:0000313" key="5">
    <source>
        <dbReference type="Proteomes" id="UP000191554"/>
    </source>
</evidence>
<sequence>MKTKINKLIAFVLILTLGATAAGCGKSSSDNKTGDSKTKVTKVIVGTGNAYEPYCYLDGKGNLTGYEYEVLKAVDELLPQYEFIYQTSDFANVLISLDAGKIDIAAHQYEWNKERDSKYLFGKEAYTTYVTYITVAGGRNDIKSLDDLRGKTVKSSTGSNSTYILESYNKEHADNPIKIAFVNNSTDEEAVTGLLNGVWDATIYTKRDVAKLNESYGDKKDALKVVGAPVQSSSTYFIFDRKNTDLQKAVDGAVKELRNNGKLSKISIDVIGGDYTESE</sequence>
<organism evidence="4 5">
    <name type="scientific">Ruminiclostridium hungatei</name>
    <name type="common">Clostridium hungatei</name>
    <dbReference type="NCBI Taxonomy" id="48256"/>
    <lineage>
        <taxon>Bacteria</taxon>
        <taxon>Bacillati</taxon>
        <taxon>Bacillota</taxon>
        <taxon>Clostridia</taxon>
        <taxon>Eubacteriales</taxon>
        <taxon>Oscillospiraceae</taxon>
        <taxon>Ruminiclostridium</taxon>
    </lineage>
</organism>
<dbReference type="AlphaFoldDB" id="A0A1V4SGS9"/>
<evidence type="ECO:0000259" key="3">
    <source>
        <dbReference type="SMART" id="SM00062"/>
    </source>
</evidence>
<dbReference type="RefSeq" id="WP_080065451.1">
    <property type="nucleotide sequence ID" value="NZ_MZGX01000021.1"/>
</dbReference>
<evidence type="ECO:0000256" key="2">
    <source>
        <dbReference type="SAM" id="SignalP"/>
    </source>
</evidence>
<dbReference type="SUPFAM" id="SSF53850">
    <property type="entry name" value="Periplasmic binding protein-like II"/>
    <property type="match status" value="1"/>
</dbReference>
<evidence type="ECO:0000256" key="1">
    <source>
        <dbReference type="ARBA" id="ARBA00022729"/>
    </source>
</evidence>
<keyword evidence="5" id="KW-1185">Reference proteome</keyword>
<keyword evidence="1 2" id="KW-0732">Signal</keyword>
<dbReference type="EMBL" id="MZGX01000021">
    <property type="protein sequence ID" value="OPX43070.1"/>
    <property type="molecule type" value="Genomic_DNA"/>
</dbReference>
<dbReference type="Proteomes" id="UP000191554">
    <property type="component" value="Unassembled WGS sequence"/>
</dbReference>
<dbReference type="Gene3D" id="3.40.190.10">
    <property type="entry name" value="Periplasmic binding protein-like II"/>
    <property type="match status" value="2"/>
</dbReference>
<protein>
    <submittedName>
        <fullName evidence="4">L-cystine-binding protein TcyK</fullName>
    </submittedName>
</protein>
<feature type="chain" id="PRO_5012189551" evidence="2">
    <location>
        <begin position="22"/>
        <end position="279"/>
    </location>
</feature>
<dbReference type="PANTHER" id="PTHR35936:SF18">
    <property type="entry name" value="L-CYSTINE-BINDING PROTEIN TCYJ"/>
    <property type="match status" value="1"/>
</dbReference>
<evidence type="ECO:0000313" key="4">
    <source>
        <dbReference type="EMBL" id="OPX43070.1"/>
    </source>
</evidence>
<dbReference type="PROSITE" id="PS51257">
    <property type="entry name" value="PROKAR_LIPOPROTEIN"/>
    <property type="match status" value="1"/>
</dbReference>
<dbReference type="Pfam" id="PF00497">
    <property type="entry name" value="SBP_bac_3"/>
    <property type="match status" value="1"/>
</dbReference>
<dbReference type="SMART" id="SM00062">
    <property type="entry name" value="PBPb"/>
    <property type="match status" value="1"/>
</dbReference>
<dbReference type="InterPro" id="IPR001638">
    <property type="entry name" value="Solute-binding_3/MltF_N"/>
</dbReference>
<proteinExistence type="predicted"/>
<dbReference type="OrthoDB" id="8613538at2"/>
<feature type="domain" description="Solute-binding protein family 3/N-terminal" evidence="3">
    <location>
        <begin position="42"/>
        <end position="274"/>
    </location>
</feature>
<dbReference type="PANTHER" id="PTHR35936">
    <property type="entry name" value="MEMBRANE-BOUND LYTIC MUREIN TRANSGLYCOSYLASE F"/>
    <property type="match status" value="1"/>
</dbReference>
<name>A0A1V4SGS9_RUMHU</name>
<dbReference type="STRING" id="48256.CLHUN_30100"/>
<comment type="caution">
    <text evidence="4">The sequence shown here is derived from an EMBL/GenBank/DDBJ whole genome shotgun (WGS) entry which is preliminary data.</text>
</comment>
<feature type="signal peptide" evidence="2">
    <location>
        <begin position="1"/>
        <end position="21"/>
    </location>
</feature>
<gene>
    <name evidence="4" type="primary">tcyK</name>
    <name evidence="4" type="ORF">CLHUN_30100</name>
</gene>
<accession>A0A1V4SGS9</accession>